<dbReference type="Proteomes" id="UP001583172">
    <property type="component" value="Unassembled WGS sequence"/>
</dbReference>
<protein>
    <submittedName>
        <fullName evidence="2">Uncharacterized protein</fullName>
    </submittedName>
</protein>
<keyword evidence="1" id="KW-0732">Signal</keyword>
<accession>A0ABR3V4L2</accession>
<organism evidence="2 3">
    <name type="scientific">Humicola insolens</name>
    <name type="common">Soft-rot fungus</name>
    <dbReference type="NCBI Taxonomy" id="85995"/>
    <lineage>
        <taxon>Eukaryota</taxon>
        <taxon>Fungi</taxon>
        <taxon>Dikarya</taxon>
        <taxon>Ascomycota</taxon>
        <taxon>Pezizomycotina</taxon>
        <taxon>Sordariomycetes</taxon>
        <taxon>Sordariomycetidae</taxon>
        <taxon>Sordariales</taxon>
        <taxon>Chaetomiaceae</taxon>
        <taxon>Mycothermus</taxon>
    </lineage>
</organism>
<sequence>MRLQTLTASLLASITLATPIRRDVSAELYTLRLATPYTPLNGLYLHALTPAQNATAGIALGVTPSTQGGDDSAAVVVYPVANPASGLAELHTPDGGALVLVGRHGLLDLASVVGDPAAAPVPDGVTIDWTSFKLADDDGAGSLGFAGGVGRWVAFPSAPAKSGDPQAWGVKFKDSTAATTENYVPVTILYEPLKKE</sequence>
<evidence type="ECO:0000313" key="2">
    <source>
        <dbReference type="EMBL" id="KAL1836694.1"/>
    </source>
</evidence>
<comment type="caution">
    <text evidence="2">The sequence shown here is derived from an EMBL/GenBank/DDBJ whole genome shotgun (WGS) entry which is preliminary data.</text>
</comment>
<proteinExistence type="predicted"/>
<dbReference type="EMBL" id="JAZGSY010000378">
    <property type="protein sequence ID" value="KAL1836694.1"/>
    <property type="molecule type" value="Genomic_DNA"/>
</dbReference>
<name>A0ABR3V4L2_HUMIN</name>
<reference evidence="2 3" key="1">
    <citation type="journal article" date="2024" name="Commun. Biol.">
        <title>Comparative genomic analysis of thermophilic fungi reveals convergent evolutionary adaptations and gene losses.</title>
        <authorList>
            <person name="Steindorff A.S."/>
            <person name="Aguilar-Pontes M.V."/>
            <person name="Robinson A.J."/>
            <person name="Andreopoulos B."/>
            <person name="LaButti K."/>
            <person name="Kuo A."/>
            <person name="Mondo S."/>
            <person name="Riley R."/>
            <person name="Otillar R."/>
            <person name="Haridas S."/>
            <person name="Lipzen A."/>
            <person name="Grimwood J."/>
            <person name="Schmutz J."/>
            <person name="Clum A."/>
            <person name="Reid I.D."/>
            <person name="Moisan M.C."/>
            <person name="Butler G."/>
            <person name="Nguyen T.T.M."/>
            <person name="Dewar K."/>
            <person name="Conant G."/>
            <person name="Drula E."/>
            <person name="Henrissat B."/>
            <person name="Hansel C."/>
            <person name="Singer S."/>
            <person name="Hutchinson M.I."/>
            <person name="de Vries R.P."/>
            <person name="Natvig D.O."/>
            <person name="Powell A.J."/>
            <person name="Tsang A."/>
            <person name="Grigoriev I.V."/>
        </authorList>
    </citation>
    <scope>NUCLEOTIDE SEQUENCE [LARGE SCALE GENOMIC DNA]</scope>
    <source>
        <strain evidence="2 3">CBS 620.91</strain>
    </source>
</reference>
<keyword evidence="3" id="KW-1185">Reference proteome</keyword>
<gene>
    <name evidence="2" type="ORF">VTJ49DRAFT_4788</name>
</gene>
<evidence type="ECO:0000256" key="1">
    <source>
        <dbReference type="SAM" id="SignalP"/>
    </source>
</evidence>
<evidence type="ECO:0000313" key="3">
    <source>
        <dbReference type="Proteomes" id="UP001583172"/>
    </source>
</evidence>
<feature type="signal peptide" evidence="1">
    <location>
        <begin position="1"/>
        <end position="17"/>
    </location>
</feature>
<feature type="chain" id="PRO_5045084211" evidence="1">
    <location>
        <begin position="18"/>
        <end position="196"/>
    </location>
</feature>